<keyword evidence="5" id="KW-1185">Reference proteome</keyword>
<protein>
    <submittedName>
        <fullName evidence="4">Xanthine dehydrogenase family protein molybdopterin-binding subunit</fullName>
    </submittedName>
</protein>
<dbReference type="SUPFAM" id="SSF54665">
    <property type="entry name" value="CO dehydrogenase molybdoprotein N-domain-like"/>
    <property type="match status" value="1"/>
</dbReference>
<reference evidence="5" key="1">
    <citation type="journal article" date="2019" name="Int. J. Syst. Evol. Microbiol.">
        <title>The Global Catalogue of Microorganisms (GCM) 10K type strain sequencing project: providing services to taxonomists for standard genome sequencing and annotation.</title>
        <authorList>
            <consortium name="The Broad Institute Genomics Platform"/>
            <consortium name="The Broad Institute Genome Sequencing Center for Infectious Disease"/>
            <person name="Wu L."/>
            <person name="Ma J."/>
        </authorList>
    </citation>
    <scope>NUCLEOTIDE SEQUENCE [LARGE SCALE GENOMIC DNA]</scope>
    <source>
        <strain evidence="5">JCM 17459</strain>
    </source>
</reference>
<evidence type="ECO:0000256" key="2">
    <source>
        <dbReference type="ARBA" id="ARBA00023002"/>
    </source>
</evidence>
<dbReference type="PANTHER" id="PTHR11908:SF132">
    <property type="entry name" value="ALDEHYDE OXIDASE 1-RELATED"/>
    <property type="match status" value="1"/>
</dbReference>
<dbReference type="Pfam" id="PF20256">
    <property type="entry name" value="MoCoBD_2"/>
    <property type="match status" value="1"/>
</dbReference>
<keyword evidence="1" id="KW-0500">Molybdenum</keyword>
<dbReference type="InterPro" id="IPR036856">
    <property type="entry name" value="Ald_Oxase/Xan_DH_a/b_sf"/>
</dbReference>
<dbReference type="SUPFAM" id="SSF56003">
    <property type="entry name" value="Molybdenum cofactor-binding domain"/>
    <property type="match status" value="1"/>
</dbReference>
<dbReference type="Pfam" id="PF01315">
    <property type="entry name" value="Ald_Xan_dh_C"/>
    <property type="match status" value="1"/>
</dbReference>
<evidence type="ECO:0000259" key="3">
    <source>
        <dbReference type="SMART" id="SM01008"/>
    </source>
</evidence>
<dbReference type="Proteomes" id="UP001499841">
    <property type="component" value="Unassembled WGS sequence"/>
</dbReference>
<evidence type="ECO:0000256" key="1">
    <source>
        <dbReference type="ARBA" id="ARBA00022505"/>
    </source>
</evidence>
<feature type="domain" description="Aldehyde oxidase/xanthine dehydrogenase a/b hammerhead" evidence="3">
    <location>
        <begin position="23"/>
        <end position="145"/>
    </location>
</feature>
<dbReference type="InterPro" id="IPR008274">
    <property type="entry name" value="AldOxase/xan_DH_MoCoBD1"/>
</dbReference>
<evidence type="ECO:0000313" key="4">
    <source>
        <dbReference type="EMBL" id="GAA4287249.1"/>
    </source>
</evidence>
<accession>A0ABP8ETG1</accession>
<evidence type="ECO:0000313" key="5">
    <source>
        <dbReference type="Proteomes" id="UP001499841"/>
    </source>
</evidence>
<comment type="caution">
    <text evidence="4">The sequence shown here is derived from an EMBL/GenBank/DDBJ whole genome shotgun (WGS) entry which is preliminary data.</text>
</comment>
<sequence length="774" mass="82127">MSEPAGRLVGRSVPRREDGRFLRGEGAYLADGTARAYQVAFVRSREAAADIVGIDVEQALAVPGVVGVYTVADLGLAMNRIEVLTRPSAEFAEAAGFEMHPQEIPVLAEGRVTYVGQPVAAVVARDRYSAEDGAEHVHVHYERRPAVVDAEEALRSGSPQVHPGMRDNEAGRIAIQFGTDQLPEDAVTVAGRYRMGRHGAVPMETRGVHAWYDPQRDRLEVRTSTQIPHMVRQAVCAALGVGVETVHMAVPDVGGGFGSKANVYAEEIVLAALARRTGLEVAWVEDRQENLTAAAQGRDQVHDARLSVDPQGRILLWEDDFVVDIGSGSLWVGGIVANTGIHLLGPYRVPAARIRGRAAITNKCIVAQYRGAGRPEASFALERSLDAAAAALGISPEEIRRRNLLRAEDMPYERPLPYRDGVPIAYDGGDYVACLEAVVDMLPRSRAAELAAARPDLMIGYGVASYIEATGRGPWEAARVRLDPGGGFVVVTGAASAGMSHETSFAQVAADALEVPFDEVRYARADTDLLEFGVGSFASRSAVLAGSAVHLAGRELIDRAAEVVARLADVPVEAVRYRSGTFQAEGRTVTWPELAVALAPGGALEALGAQLDVTHVYRPRTVTWTMGVHAAVVGVHPSSGVVRVLDYAVAHEGGAEINPTVVAGQVTGGVAQGIGGALTEEFTYGPDGQPTATTFLTYQVPATDDVPRVRVRHLAVGTPENPIGVRGAGESGTIAAYAVIASAVDDAVGNDLHIRSTPVSRALVREAMRERSLA</sequence>
<name>A0ABP8ETG1_9MICO</name>
<dbReference type="InterPro" id="IPR000674">
    <property type="entry name" value="Ald_Oxase/Xan_DH_a/b"/>
</dbReference>
<dbReference type="Gene3D" id="3.90.1170.50">
    <property type="entry name" value="Aldehyde oxidase/xanthine dehydrogenase, a/b hammerhead"/>
    <property type="match status" value="1"/>
</dbReference>
<dbReference type="Gene3D" id="3.30.365.10">
    <property type="entry name" value="Aldehyde oxidase/xanthine dehydrogenase, molybdopterin binding domain"/>
    <property type="match status" value="4"/>
</dbReference>
<dbReference type="InterPro" id="IPR037165">
    <property type="entry name" value="AldOxase/xan_DH_Mopterin-bd_sf"/>
</dbReference>
<organism evidence="4 5">
    <name type="scientific">Georgenia daeguensis</name>
    <dbReference type="NCBI Taxonomy" id="908355"/>
    <lineage>
        <taxon>Bacteria</taxon>
        <taxon>Bacillati</taxon>
        <taxon>Actinomycetota</taxon>
        <taxon>Actinomycetes</taxon>
        <taxon>Micrococcales</taxon>
        <taxon>Bogoriellaceae</taxon>
        <taxon>Georgenia</taxon>
    </lineage>
</organism>
<dbReference type="InterPro" id="IPR016208">
    <property type="entry name" value="Ald_Oxase/xanthine_DH-like"/>
</dbReference>
<gene>
    <name evidence="4" type="ORF">GCM10022262_16080</name>
</gene>
<dbReference type="EMBL" id="BAABBA010000006">
    <property type="protein sequence ID" value="GAA4287249.1"/>
    <property type="molecule type" value="Genomic_DNA"/>
</dbReference>
<dbReference type="Pfam" id="PF02738">
    <property type="entry name" value="MoCoBD_1"/>
    <property type="match status" value="1"/>
</dbReference>
<dbReference type="PANTHER" id="PTHR11908">
    <property type="entry name" value="XANTHINE DEHYDROGENASE"/>
    <property type="match status" value="1"/>
</dbReference>
<proteinExistence type="predicted"/>
<dbReference type="RefSeq" id="WP_345039650.1">
    <property type="nucleotide sequence ID" value="NZ_BAABBA010000006.1"/>
</dbReference>
<keyword evidence="2" id="KW-0560">Oxidoreductase</keyword>
<dbReference type="InterPro" id="IPR046867">
    <property type="entry name" value="AldOxase/xan_DH_MoCoBD2"/>
</dbReference>
<dbReference type="SMART" id="SM01008">
    <property type="entry name" value="Ald_Xan_dh_C"/>
    <property type="match status" value="1"/>
</dbReference>